<dbReference type="InterPro" id="IPR003595">
    <property type="entry name" value="Tyr_Pase_cat"/>
</dbReference>
<dbReference type="PANTHER" id="PTHR45706">
    <property type="entry name" value="TYROSINE-PROTEIN PHOSPHATASE"/>
    <property type="match status" value="1"/>
</dbReference>
<name>A0AAJ7SH65_9ACAR</name>
<gene>
    <name evidence="4" type="primary">LOC100900653</name>
</gene>
<dbReference type="PANTHER" id="PTHR45706:SF4">
    <property type="entry name" value="TYROSINE-PROTEIN PHOSPHATASE"/>
    <property type="match status" value="1"/>
</dbReference>
<reference evidence="4" key="1">
    <citation type="submission" date="2025-08" db="UniProtKB">
        <authorList>
            <consortium name="RefSeq"/>
        </authorList>
    </citation>
    <scope>IDENTIFICATION</scope>
</reference>
<dbReference type="RefSeq" id="XP_028968584.1">
    <property type="nucleotide sequence ID" value="XM_029112751.1"/>
</dbReference>
<organism evidence="3 4">
    <name type="scientific">Galendromus occidentalis</name>
    <name type="common">western predatory mite</name>
    <dbReference type="NCBI Taxonomy" id="34638"/>
    <lineage>
        <taxon>Eukaryota</taxon>
        <taxon>Metazoa</taxon>
        <taxon>Ecdysozoa</taxon>
        <taxon>Arthropoda</taxon>
        <taxon>Chelicerata</taxon>
        <taxon>Arachnida</taxon>
        <taxon>Acari</taxon>
        <taxon>Parasitiformes</taxon>
        <taxon>Mesostigmata</taxon>
        <taxon>Gamasina</taxon>
        <taxon>Phytoseioidea</taxon>
        <taxon>Phytoseiidae</taxon>
        <taxon>Typhlodrominae</taxon>
        <taxon>Galendromus</taxon>
    </lineage>
</organism>
<evidence type="ECO:0000313" key="4">
    <source>
        <dbReference type="RefSeq" id="XP_028968584.1"/>
    </source>
</evidence>
<dbReference type="PROSITE" id="PS00383">
    <property type="entry name" value="TYR_PHOSPHATASE_1"/>
    <property type="match status" value="1"/>
</dbReference>
<protein>
    <submittedName>
        <fullName evidence="4">Tyrosine-protein phosphatase non-receptor type 3</fullName>
    </submittedName>
</protein>
<dbReference type="Gene3D" id="3.90.190.10">
    <property type="entry name" value="Protein tyrosine phosphatase superfamily"/>
    <property type="match status" value="1"/>
</dbReference>
<evidence type="ECO:0000259" key="1">
    <source>
        <dbReference type="PROSITE" id="PS50055"/>
    </source>
</evidence>
<dbReference type="InterPro" id="IPR000242">
    <property type="entry name" value="PTP_cat"/>
</dbReference>
<evidence type="ECO:0000259" key="2">
    <source>
        <dbReference type="PROSITE" id="PS50056"/>
    </source>
</evidence>
<dbReference type="InterPro" id="IPR016130">
    <property type="entry name" value="Tyr_Pase_AS"/>
</dbReference>
<dbReference type="PROSITE" id="PS50055">
    <property type="entry name" value="TYR_PHOSPHATASE_PTP"/>
    <property type="match status" value="1"/>
</dbReference>
<dbReference type="GO" id="GO:0004725">
    <property type="term" value="F:protein tyrosine phosphatase activity"/>
    <property type="evidence" value="ECO:0007669"/>
    <property type="project" value="InterPro"/>
</dbReference>
<dbReference type="KEGG" id="goe:100900653"/>
<dbReference type="SUPFAM" id="SSF52799">
    <property type="entry name" value="(Phosphotyrosine protein) phosphatases II"/>
    <property type="match status" value="1"/>
</dbReference>
<feature type="domain" description="Tyrosine-protein phosphatase" evidence="1">
    <location>
        <begin position="27"/>
        <end position="274"/>
    </location>
</feature>
<feature type="domain" description="Tyrosine specific protein phosphatases" evidence="2">
    <location>
        <begin position="190"/>
        <end position="265"/>
    </location>
</feature>
<dbReference type="GeneID" id="100900653"/>
<dbReference type="InterPro" id="IPR029021">
    <property type="entry name" value="Prot-tyrosine_phosphatase-like"/>
</dbReference>
<dbReference type="SMART" id="SM00194">
    <property type="entry name" value="PTPc"/>
    <property type="match status" value="1"/>
</dbReference>
<dbReference type="SMART" id="SM00404">
    <property type="entry name" value="PTPc_motif"/>
    <property type="match status" value="1"/>
</dbReference>
<dbReference type="GO" id="GO:0048666">
    <property type="term" value="P:neuron development"/>
    <property type="evidence" value="ECO:0007669"/>
    <property type="project" value="UniProtKB-ARBA"/>
</dbReference>
<keyword evidence="3" id="KW-1185">Reference proteome</keyword>
<dbReference type="Proteomes" id="UP000694867">
    <property type="component" value="Unplaced"/>
</dbReference>
<proteinExistence type="predicted"/>
<dbReference type="PRINTS" id="PR00700">
    <property type="entry name" value="PRTYPHPHTASE"/>
</dbReference>
<sequence length="284" mass="32222">MEAAVQSRSLGAWYSSVPRYDLRQTHSASRAPGNVEKNRYSDIVAYDSTRVLLTPNEFNGQSDYINANHVNMTLTGSNTVYRYIATQGPKSSTVSDFWQLILEQGIRQIVMLTTLQEGDMIKCFKYWPEEGTKMKDLLGSWSIQQVGMSQEDAWIQRQFEVKNEKTGEERHVTHLQYVKWPDHGVPQDSQDFVDFVHLVREFRAEAPIAPVVVHCSAGVGRTGVFIMMETAMGLIEEGQAVRPQQLLQIMREQRPSLVQTESQFNFVVGAILRVFIEGSVQPCS</sequence>
<dbReference type="AlphaFoldDB" id="A0AAJ7SH65"/>
<dbReference type="Pfam" id="PF00102">
    <property type="entry name" value="Y_phosphatase"/>
    <property type="match status" value="1"/>
</dbReference>
<dbReference type="InterPro" id="IPR000387">
    <property type="entry name" value="Tyr_Pase_dom"/>
</dbReference>
<accession>A0AAJ7SH65</accession>
<dbReference type="PROSITE" id="PS50056">
    <property type="entry name" value="TYR_PHOSPHATASE_2"/>
    <property type="match status" value="1"/>
</dbReference>
<evidence type="ECO:0000313" key="3">
    <source>
        <dbReference type="Proteomes" id="UP000694867"/>
    </source>
</evidence>